<dbReference type="Proteomes" id="UP000231553">
    <property type="component" value="Unassembled WGS sequence"/>
</dbReference>
<dbReference type="OrthoDB" id="9998514at2"/>
<reference evidence="2 3" key="1">
    <citation type="journal article" date="2018" name="Int. J. Syst. Evol. Microbiol.">
        <title>Pseudooceanicola lipolyticus sp. nov., a marine alphaproteobacterium, reclassification of Oceanicola flagellatus as Pseudooceanicola flagellatus comb. nov. and emended description of the genus Pseudooceanicola.</title>
        <authorList>
            <person name="Huang M.-M."/>
            <person name="Guo L.-L."/>
            <person name="Wu Y.-H."/>
            <person name="Lai Q.-L."/>
            <person name="Shao Z.-Z."/>
            <person name="Wang C.-S."/>
            <person name="Wu M."/>
            <person name="Xu X.-W."/>
        </authorList>
    </citation>
    <scope>NUCLEOTIDE SEQUENCE [LARGE SCALE GENOMIC DNA]</scope>
    <source>
        <strain evidence="2 3">157</strain>
    </source>
</reference>
<evidence type="ECO:0000313" key="3">
    <source>
        <dbReference type="Proteomes" id="UP000231553"/>
    </source>
</evidence>
<evidence type="ECO:0008006" key="4">
    <source>
        <dbReference type="Google" id="ProtNLM"/>
    </source>
</evidence>
<proteinExistence type="predicted"/>
<gene>
    <name evidence="2" type="ORF">CVM52_12960</name>
</gene>
<sequence>MKLTSIAATVLLTTSLATPGLAQSLGAGAGATAGLGADASVGDAGTSLGGNAGANVNANAGASMATDGATGSNLNADANTRGNAGAAAQAAADLNIGTEVHSSDGVSIGTIAETRTNTAGGTQAVINVDESLGLAVRQVAISAASLTAGSESNLTIDIEAEDFRDRIHAQLEGGADARATAEGGESEG</sequence>
<dbReference type="AlphaFoldDB" id="A0A2M8J0B2"/>
<comment type="caution">
    <text evidence="2">The sequence shown here is derived from an EMBL/GenBank/DDBJ whole genome shotgun (WGS) entry which is preliminary data.</text>
</comment>
<protein>
    <recommendedName>
        <fullName evidence="4">PRC-barrel domain-containing protein</fullName>
    </recommendedName>
</protein>
<feature type="signal peptide" evidence="1">
    <location>
        <begin position="1"/>
        <end position="22"/>
    </location>
</feature>
<dbReference type="Gene3D" id="2.30.30.240">
    <property type="entry name" value="PRC-barrel domain"/>
    <property type="match status" value="1"/>
</dbReference>
<name>A0A2M8J0B2_9RHOB</name>
<keyword evidence="3" id="KW-1185">Reference proteome</keyword>
<dbReference type="EMBL" id="PGTB01000050">
    <property type="protein sequence ID" value="PJE36236.1"/>
    <property type="molecule type" value="Genomic_DNA"/>
</dbReference>
<accession>A0A2M8J0B2</accession>
<dbReference type="RefSeq" id="WP_100162919.1">
    <property type="nucleotide sequence ID" value="NZ_PGTB01000050.1"/>
</dbReference>
<evidence type="ECO:0000313" key="2">
    <source>
        <dbReference type="EMBL" id="PJE36236.1"/>
    </source>
</evidence>
<evidence type="ECO:0000256" key="1">
    <source>
        <dbReference type="SAM" id="SignalP"/>
    </source>
</evidence>
<organism evidence="2 3">
    <name type="scientific">Pseudooceanicola lipolyticus</name>
    <dbReference type="NCBI Taxonomy" id="2029104"/>
    <lineage>
        <taxon>Bacteria</taxon>
        <taxon>Pseudomonadati</taxon>
        <taxon>Pseudomonadota</taxon>
        <taxon>Alphaproteobacteria</taxon>
        <taxon>Rhodobacterales</taxon>
        <taxon>Paracoccaceae</taxon>
        <taxon>Pseudooceanicola</taxon>
    </lineage>
</organism>
<keyword evidence="1" id="KW-0732">Signal</keyword>
<feature type="chain" id="PRO_5014753835" description="PRC-barrel domain-containing protein" evidence="1">
    <location>
        <begin position="23"/>
        <end position="188"/>
    </location>
</feature>